<name>A0A3A4R3G6_9BACT</name>
<evidence type="ECO:0000313" key="1">
    <source>
        <dbReference type="EMBL" id="RJP55925.1"/>
    </source>
</evidence>
<evidence type="ECO:0000313" key="2">
    <source>
        <dbReference type="Proteomes" id="UP000266426"/>
    </source>
</evidence>
<dbReference type="NCBIfam" id="TIGR00481">
    <property type="entry name" value="YbhB/YbcL family Raf kinase inhibitor-like protein"/>
    <property type="match status" value="1"/>
</dbReference>
<dbReference type="EMBL" id="QZJZ01000105">
    <property type="protein sequence ID" value="RJP55925.1"/>
    <property type="molecule type" value="Genomic_DNA"/>
</dbReference>
<dbReference type="SUPFAM" id="SSF49777">
    <property type="entry name" value="PEBP-like"/>
    <property type="match status" value="1"/>
</dbReference>
<sequence length="152" mass="16869">MKMLTRLTVTSQSFNHDEMMDSCYTCDGRNISPHLNWSGAPDHTKCFAVSCVDPDAPSGSFVHWMVYNIPVSTHDISESGVFKSPAVTLKNDFGRAEYGGPCPPSGTHRYFFTVYALDSGSLSAGNKREFFKLVEDHCIAKGYIIGKYSRKP</sequence>
<dbReference type="PANTHER" id="PTHR30289:SF1">
    <property type="entry name" value="PEBP (PHOSPHATIDYLETHANOLAMINE-BINDING PROTEIN) FAMILY PROTEIN"/>
    <property type="match status" value="1"/>
</dbReference>
<dbReference type="AlphaFoldDB" id="A0A3A4R3G6"/>
<dbReference type="CDD" id="cd00865">
    <property type="entry name" value="PEBP_bact_arch"/>
    <property type="match status" value="1"/>
</dbReference>
<protein>
    <submittedName>
        <fullName evidence="1">YbhB/YbcL family Raf kinase inhibitor-like protein</fullName>
    </submittedName>
</protein>
<dbReference type="Gene3D" id="3.90.280.10">
    <property type="entry name" value="PEBP-like"/>
    <property type="match status" value="1"/>
</dbReference>
<dbReference type="InterPro" id="IPR005247">
    <property type="entry name" value="YbhB_YbcL/LppC-like"/>
</dbReference>
<dbReference type="InterPro" id="IPR008914">
    <property type="entry name" value="PEBP"/>
</dbReference>
<dbReference type="PANTHER" id="PTHR30289">
    <property type="entry name" value="UNCHARACTERIZED PROTEIN YBCL-RELATED"/>
    <property type="match status" value="1"/>
</dbReference>
<accession>A0A3A4R3G6</accession>
<dbReference type="Pfam" id="PF01161">
    <property type="entry name" value="PBP"/>
    <property type="match status" value="1"/>
</dbReference>
<dbReference type="InterPro" id="IPR036610">
    <property type="entry name" value="PEBP-like_sf"/>
</dbReference>
<dbReference type="Proteomes" id="UP000266426">
    <property type="component" value="Unassembled WGS sequence"/>
</dbReference>
<gene>
    <name evidence="1" type="ORF">C4541_13540</name>
</gene>
<reference evidence="1 2" key="1">
    <citation type="journal article" date="2017" name="ISME J.">
        <title>Energy and carbon metabolisms in a deep terrestrial subsurface fluid microbial community.</title>
        <authorList>
            <person name="Momper L."/>
            <person name="Jungbluth S.P."/>
            <person name="Lee M.D."/>
            <person name="Amend J.P."/>
        </authorList>
    </citation>
    <scope>NUCLEOTIDE SEQUENCE [LARGE SCALE GENOMIC DNA]</scope>
    <source>
        <strain evidence="1">SURF_26</strain>
    </source>
</reference>
<proteinExistence type="predicted"/>
<comment type="caution">
    <text evidence="1">The sequence shown here is derived from an EMBL/GenBank/DDBJ whole genome shotgun (WGS) entry which is preliminary data.</text>
</comment>
<organism evidence="1 2">
    <name type="scientific">Candidatus Auribacter fodinae</name>
    <dbReference type="NCBI Taxonomy" id="2093366"/>
    <lineage>
        <taxon>Bacteria</taxon>
        <taxon>Pseudomonadati</taxon>
        <taxon>Candidatus Auribacterota</taxon>
        <taxon>Candidatus Auribacteria</taxon>
        <taxon>Candidatus Auribacterales</taxon>
        <taxon>Candidatus Auribacteraceae</taxon>
        <taxon>Candidatus Auribacter</taxon>
    </lineage>
</organism>